<accession>D5LAZ0</accession>
<feature type="compositionally biased region" description="Polar residues" evidence="9">
    <location>
        <begin position="316"/>
        <end position="326"/>
    </location>
</feature>
<dbReference type="InterPro" id="IPR026157">
    <property type="entry name" value="LZTFL1"/>
</dbReference>
<evidence type="ECO:0000313" key="10">
    <source>
        <dbReference type="EMBL" id="ADF43170.1"/>
    </source>
</evidence>
<feature type="coiled-coil region" evidence="8">
    <location>
        <begin position="253"/>
        <end position="280"/>
    </location>
</feature>
<comment type="subunit">
    <text evidence="7">Self-associates. Interacts with BBS9; the interaction mediates the association of LZTL1 with the BBsome complex and regulates BBSome ciliary trafficking.</text>
</comment>
<comment type="subcellular location">
    <subcellularLocation>
        <location evidence="1">Cytoplasm</location>
    </subcellularLocation>
</comment>
<evidence type="ECO:0000256" key="8">
    <source>
        <dbReference type="SAM" id="Coils"/>
    </source>
</evidence>
<dbReference type="EMBL" id="GU814015">
    <property type="protein sequence ID" value="ADF43170.1"/>
    <property type="molecule type" value="Genomic_DNA"/>
</dbReference>
<evidence type="ECO:0000256" key="3">
    <source>
        <dbReference type="ARBA" id="ARBA00018920"/>
    </source>
</evidence>
<proteinExistence type="inferred from homology"/>
<evidence type="ECO:0000256" key="1">
    <source>
        <dbReference type="ARBA" id="ARBA00004496"/>
    </source>
</evidence>
<reference evidence="10" key="1">
    <citation type="journal article" date="2010" name="Science">
        <title>Evolution of an expanded sex-determining locus in Volvox.</title>
        <authorList>
            <person name="Ferris P."/>
            <person name="Olson B.J."/>
            <person name="De Hoff P.L."/>
            <person name="Douglass S."/>
            <person name="Casero D."/>
            <person name="Prochnik S."/>
            <person name="Geng S."/>
            <person name="Rai R."/>
            <person name="Grimwood J."/>
            <person name="Schmutz J."/>
            <person name="Nishii I."/>
            <person name="Hamaji T."/>
            <person name="Nozaki H."/>
            <person name="Pellegrini M."/>
            <person name="Umen J.G."/>
        </authorList>
    </citation>
    <scope>NUCLEOTIDE SEQUENCE</scope>
    <source>
        <strain evidence="10">CC-2290</strain>
    </source>
</reference>
<dbReference type="PANTHER" id="PTHR21635:SF0">
    <property type="entry name" value="LEUCINE ZIPPER TRANSCRIPTION FACTOR-LIKE PROTEIN 1"/>
    <property type="match status" value="1"/>
</dbReference>
<dbReference type="ExpressionAtlas" id="D5LAZ0">
    <property type="expression patterns" value="baseline and differential"/>
</dbReference>
<organism evidence="10">
    <name type="scientific">Chlamydomonas reinhardtii</name>
    <name type="common">Chlamydomonas smithii</name>
    <dbReference type="NCBI Taxonomy" id="3055"/>
    <lineage>
        <taxon>Eukaryota</taxon>
        <taxon>Viridiplantae</taxon>
        <taxon>Chlorophyta</taxon>
        <taxon>core chlorophytes</taxon>
        <taxon>Chlorophyceae</taxon>
        <taxon>CS clade</taxon>
        <taxon>Chlamydomonadales</taxon>
        <taxon>Chlamydomonadaceae</taxon>
        <taxon>Chlamydomonas</taxon>
    </lineage>
</organism>
<name>D5LAZ0_CHLRE</name>
<feature type="coiled-coil region" evidence="8">
    <location>
        <begin position="156"/>
        <end position="183"/>
    </location>
</feature>
<keyword evidence="4" id="KW-0963">Cytoplasm</keyword>
<evidence type="ECO:0000256" key="5">
    <source>
        <dbReference type="ARBA" id="ARBA00023054"/>
    </source>
</evidence>
<evidence type="ECO:0000256" key="6">
    <source>
        <dbReference type="ARBA" id="ARBA00024898"/>
    </source>
</evidence>
<evidence type="ECO:0000256" key="9">
    <source>
        <dbReference type="SAM" id="MobiDB-lite"/>
    </source>
</evidence>
<dbReference type="Gene3D" id="6.10.250.3150">
    <property type="match status" value="1"/>
</dbReference>
<feature type="region of interest" description="Disordered" evidence="9">
    <location>
        <begin position="303"/>
        <end position="326"/>
    </location>
</feature>
<dbReference type="AlphaFoldDB" id="D5LAZ0"/>
<dbReference type="PANTHER" id="PTHR21635">
    <property type="entry name" value="LEUCINE ZIPPER TRANSCRIPTION FACTOR LIKE"/>
    <property type="match status" value="1"/>
</dbReference>
<comment type="similarity">
    <text evidence="2">Belongs to the LZTFL1 family.</text>
</comment>
<dbReference type="Pfam" id="PF15294">
    <property type="entry name" value="Leu_zip"/>
    <property type="match status" value="1"/>
</dbReference>
<reference evidence="10" key="2">
    <citation type="submission" date="2016-01" db="EMBL/GenBank/DDBJ databases">
        <authorList>
            <person name="McClelland M."/>
            <person name="Jain A."/>
            <person name="Saraogi P."/>
            <person name="Mendelson R."/>
            <person name="Westerman R."/>
            <person name="SanMiguel P."/>
            <person name="Csonka L."/>
        </authorList>
    </citation>
    <scope>NUCLEOTIDE SEQUENCE</scope>
    <source>
        <strain evidence="10">CC-2290</strain>
    </source>
</reference>
<sequence length="326" mass="35703">MSIQLSEDGELQVQGYLRFAKLKRDQHVREVVSTINDFKADHLRAGDMYNYKELTQMFTELADDTKKLMDKEIQNAYHTNALLVKILLSQAQAQGLELAVDTNSLENEFLLKQISSSEATALSRPASDFVRRNTQLGRLGTVATVATQDPAVVRERDALRAELQEAKERMAKLQEETTKVMRDRTTLNNQLNSLRDELAAKDTALRAALGDKEAAVAGLSNKMAALEAAGRGGVSAEAAAALEKKAGGLGGQLAAVQDELQAARNQLALKDKELRAASEALSGKLQESKQFLAMKQMMQSKSQEAAALRKRLEQYEPQSVPSADTA</sequence>
<gene>
    <name evidence="10" type="primary">182390m</name>
</gene>
<dbReference type="GO" id="GO:0005737">
    <property type="term" value="C:cytoplasm"/>
    <property type="evidence" value="ECO:0007669"/>
    <property type="project" value="UniProtKB-SubCell"/>
</dbReference>
<protein>
    <recommendedName>
        <fullName evidence="3">Leucine zipper transcription factor-like protein 1</fullName>
    </recommendedName>
</protein>
<evidence type="ECO:0000256" key="7">
    <source>
        <dbReference type="ARBA" id="ARBA00026004"/>
    </source>
</evidence>
<comment type="function">
    <text evidence="6">Regulates ciliary localization of the BBSome complex. Together with the BBSome complex, controls SMO ciliary trafficking and contributes to the sonic hedgehog (SHH) pathway regulation. May play a role in neurite outgrowth. May have tumor suppressor function.</text>
</comment>
<keyword evidence="5 8" id="KW-0175">Coiled coil</keyword>
<evidence type="ECO:0000256" key="2">
    <source>
        <dbReference type="ARBA" id="ARBA00008868"/>
    </source>
</evidence>
<evidence type="ECO:0000256" key="4">
    <source>
        <dbReference type="ARBA" id="ARBA00022490"/>
    </source>
</evidence>